<evidence type="ECO:0000256" key="3">
    <source>
        <dbReference type="ARBA" id="ARBA00022989"/>
    </source>
</evidence>
<dbReference type="SUPFAM" id="SSF53822">
    <property type="entry name" value="Periplasmic binding protein-like I"/>
    <property type="match status" value="1"/>
</dbReference>
<organism evidence="6 7">
    <name type="scientific">Pristionchus mayeri</name>
    <dbReference type="NCBI Taxonomy" id="1317129"/>
    <lineage>
        <taxon>Eukaryota</taxon>
        <taxon>Metazoa</taxon>
        <taxon>Ecdysozoa</taxon>
        <taxon>Nematoda</taxon>
        <taxon>Chromadorea</taxon>
        <taxon>Rhabditida</taxon>
        <taxon>Rhabditina</taxon>
        <taxon>Diplogasteromorpha</taxon>
        <taxon>Diplogasteroidea</taxon>
        <taxon>Neodiplogasteridae</taxon>
        <taxon>Pristionchus</taxon>
    </lineage>
</organism>
<gene>
    <name evidence="6" type="ORF">PMAYCL1PPCAC_15738</name>
</gene>
<comment type="subcellular location">
    <subcellularLocation>
        <location evidence="1">Membrane</location>
    </subcellularLocation>
</comment>
<evidence type="ECO:0000313" key="7">
    <source>
        <dbReference type="Proteomes" id="UP001328107"/>
    </source>
</evidence>
<protein>
    <recommendedName>
        <fullName evidence="5">Receptor ligand binding region domain-containing protein</fullName>
    </recommendedName>
</protein>
<evidence type="ECO:0000313" key="6">
    <source>
        <dbReference type="EMBL" id="GMR45543.1"/>
    </source>
</evidence>
<dbReference type="Proteomes" id="UP001328107">
    <property type="component" value="Unassembled WGS sequence"/>
</dbReference>
<keyword evidence="2" id="KW-0812">Transmembrane</keyword>
<feature type="domain" description="Receptor ligand binding region" evidence="5">
    <location>
        <begin position="38"/>
        <end position="135"/>
    </location>
</feature>
<name>A0AAN5CJE4_9BILA</name>
<keyword evidence="3" id="KW-1133">Transmembrane helix</keyword>
<dbReference type="InterPro" id="IPR001828">
    <property type="entry name" value="ANF_lig-bd_rcpt"/>
</dbReference>
<comment type="caution">
    <text evidence="6">The sequence shown here is derived from an EMBL/GenBank/DDBJ whole genome shotgun (WGS) entry which is preliminary data.</text>
</comment>
<proteinExistence type="predicted"/>
<dbReference type="EMBL" id="BTRK01000004">
    <property type="protein sequence ID" value="GMR45543.1"/>
    <property type="molecule type" value="Genomic_DNA"/>
</dbReference>
<evidence type="ECO:0000256" key="4">
    <source>
        <dbReference type="ARBA" id="ARBA00023136"/>
    </source>
</evidence>
<feature type="non-terminal residue" evidence="6">
    <location>
        <position position="139"/>
    </location>
</feature>
<sequence length="139" mass="15010">FILLSAVLHRVSCITEIRVGLIVAESVDQKAIGWAQSGGAIAVALDRINDENLLNGYNFTFFARNCDCDPTDTVGAMIEFIEDLDVHAVVGPPCGGIYSGTLSTAYSKPTFMWGHTFLSALADDIRFPYVTMITATSLT</sequence>
<feature type="non-terminal residue" evidence="6">
    <location>
        <position position="1"/>
    </location>
</feature>
<evidence type="ECO:0000259" key="5">
    <source>
        <dbReference type="Pfam" id="PF01094"/>
    </source>
</evidence>
<keyword evidence="4" id="KW-0472">Membrane</keyword>
<keyword evidence="7" id="KW-1185">Reference proteome</keyword>
<dbReference type="InterPro" id="IPR028082">
    <property type="entry name" value="Peripla_BP_I"/>
</dbReference>
<reference evidence="7" key="1">
    <citation type="submission" date="2022-10" db="EMBL/GenBank/DDBJ databases">
        <title>Genome assembly of Pristionchus species.</title>
        <authorList>
            <person name="Yoshida K."/>
            <person name="Sommer R.J."/>
        </authorList>
    </citation>
    <scope>NUCLEOTIDE SEQUENCE [LARGE SCALE GENOMIC DNA]</scope>
    <source>
        <strain evidence="7">RS5460</strain>
    </source>
</reference>
<dbReference type="Pfam" id="PF01094">
    <property type="entry name" value="ANF_receptor"/>
    <property type="match status" value="1"/>
</dbReference>
<evidence type="ECO:0000256" key="2">
    <source>
        <dbReference type="ARBA" id="ARBA00022692"/>
    </source>
</evidence>
<dbReference type="Gene3D" id="3.40.50.2300">
    <property type="match status" value="1"/>
</dbReference>
<evidence type="ECO:0000256" key="1">
    <source>
        <dbReference type="ARBA" id="ARBA00004370"/>
    </source>
</evidence>
<accession>A0AAN5CJE4</accession>
<dbReference type="AlphaFoldDB" id="A0AAN5CJE4"/>
<dbReference type="GO" id="GO:0016020">
    <property type="term" value="C:membrane"/>
    <property type="evidence" value="ECO:0007669"/>
    <property type="project" value="UniProtKB-SubCell"/>
</dbReference>